<feature type="non-terminal residue" evidence="1">
    <location>
        <position position="108"/>
    </location>
</feature>
<sequence length="108" mass="12950">MGLDQYGQLRNTQIDFEKYYNDKNYDPMKDGFVWRKHARLQVFMAREYRDQNPKENTDKHSGNIDGLGFNGDDHKVIITKDIVKRLEDAIKNDYWDYFATDGFFWGQQ</sequence>
<organism evidence="1">
    <name type="scientific">marine metagenome</name>
    <dbReference type="NCBI Taxonomy" id="408172"/>
    <lineage>
        <taxon>unclassified sequences</taxon>
        <taxon>metagenomes</taxon>
        <taxon>ecological metagenomes</taxon>
    </lineage>
</organism>
<dbReference type="AlphaFoldDB" id="A0A382CTF1"/>
<name>A0A382CTF1_9ZZZZ</name>
<accession>A0A382CTF1</accession>
<reference evidence="1" key="1">
    <citation type="submission" date="2018-05" db="EMBL/GenBank/DDBJ databases">
        <authorList>
            <person name="Lanie J.A."/>
            <person name="Ng W.-L."/>
            <person name="Kazmierczak K.M."/>
            <person name="Andrzejewski T.M."/>
            <person name="Davidsen T.M."/>
            <person name="Wayne K.J."/>
            <person name="Tettelin H."/>
            <person name="Glass J.I."/>
            <person name="Rusch D."/>
            <person name="Podicherti R."/>
            <person name="Tsui H.-C.T."/>
            <person name="Winkler M.E."/>
        </authorList>
    </citation>
    <scope>NUCLEOTIDE SEQUENCE</scope>
</reference>
<evidence type="ECO:0000313" key="1">
    <source>
        <dbReference type="EMBL" id="SVB28557.1"/>
    </source>
</evidence>
<gene>
    <name evidence="1" type="ORF">METZ01_LOCUS181411</name>
</gene>
<protein>
    <submittedName>
        <fullName evidence="1">Uncharacterized protein</fullName>
    </submittedName>
</protein>
<proteinExistence type="predicted"/>
<dbReference type="EMBL" id="UINC01035715">
    <property type="protein sequence ID" value="SVB28557.1"/>
    <property type="molecule type" value="Genomic_DNA"/>
</dbReference>